<evidence type="ECO:0008006" key="4">
    <source>
        <dbReference type="Google" id="ProtNLM"/>
    </source>
</evidence>
<dbReference type="PRINTS" id="PR00368">
    <property type="entry name" value="FADPNR"/>
</dbReference>
<dbReference type="SUPFAM" id="SSF51905">
    <property type="entry name" value="FAD/NAD(P)-binding domain"/>
    <property type="match status" value="1"/>
</dbReference>
<dbReference type="InterPro" id="IPR036188">
    <property type="entry name" value="FAD/NAD-bd_sf"/>
</dbReference>
<organism evidence="2 3">
    <name type="scientific">Rhizosaccharibacter radicis</name>
    <dbReference type="NCBI Taxonomy" id="2782605"/>
    <lineage>
        <taxon>Bacteria</taxon>
        <taxon>Pseudomonadati</taxon>
        <taxon>Pseudomonadota</taxon>
        <taxon>Alphaproteobacteria</taxon>
        <taxon>Acetobacterales</taxon>
        <taxon>Acetobacteraceae</taxon>
        <taxon>Rhizosaccharibacter</taxon>
    </lineage>
</organism>
<proteinExistence type="predicted"/>
<evidence type="ECO:0000313" key="3">
    <source>
        <dbReference type="Proteomes" id="UP001524547"/>
    </source>
</evidence>
<name>A0ABT1W1N2_9PROT</name>
<reference evidence="2 3" key="1">
    <citation type="submission" date="2022-06" db="EMBL/GenBank/DDBJ databases">
        <title>Rhizosaccharibacter gen. nov. sp. nov. KSS12, endophytic bacteria isolated from sugarcane.</title>
        <authorList>
            <person name="Pitiwittayakul N."/>
        </authorList>
    </citation>
    <scope>NUCLEOTIDE SEQUENCE [LARGE SCALE GENOMIC DNA]</scope>
    <source>
        <strain evidence="2 3">KSS12</strain>
    </source>
</reference>
<protein>
    <recommendedName>
        <fullName evidence="4">FAD/NAD(P)-binding domain-containing protein</fullName>
    </recommendedName>
</protein>
<gene>
    <name evidence="2" type="ORF">NFI88_11780</name>
</gene>
<evidence type="ECO:0000256" key="1">
    <source>
        <dbReference type="SAM" id="MobiDB-lite"/>
    </source>
</evidence>
<dbReference type="RefSeq" id="WP_422920265.1">
    <property type="nucleotide sequence ID" value="NZ_JAMZEJ010000007.1"/>
</dbReference>
<comment type="caution">
    <text evidence="2">The sequence shown here is derived from an EMBL/GenBank/DDBJ whole genome shotgun (WGS) entry which is preliminary data.</text>
</comment>
<dbReference type="EMBL" id="JAMZEJ010000007">
    <property type="protein sequence ID" value="MCQ8241515.1"/>
    <property type="molecule type" value="Genomic_DNA"/>
</dbReference>
<keyword evidence="3" id="KW-1185">Reference proteome</keyword>
<sequence>MTAADRPTEVPALRGSGADRSEVGTLVVGGGPAGTAVLMAASRNGLLPEMLRRGLVVLDRRDRIGGGALNEYAINSDSAADTFLSVLDGHPDGLLDGVALSEEAQAIRRLGRGAVPLELAGRLLDRVGEALGRHLRNQACGAAMTGWHAVHTRRQDDGRWLTLVEQTPRPGVSRDTRPSPATLRGARRWILSTNVLVTTGGSQPEERIAEERVGGCHLPKSRLMQSDAVVRSGGAEIIRERFRGRAAPLAVVVGASTSAVSSAQVLLSSMPPDGRVVVLAREQLRVFYASAAEARAEGYSFDPERDVCPLSGFVFRFGGMRFDNRELVMRAFGLGGREPEPRLSIRSLRDGAGPDPEVQALFDRADLVVTALGYRPNALTVLDAGGRPIPLLAHQGWRQPMVGDGGCLLDGVGNEIPGLFGIGLASGFRPPAAMGGEPSFRGQSNGLWLWQNEIGRLLATGMVARLRAGPPTVPARPARGKKMRHDALAS</sequence>
<evidence type="ECO:0000313" key="2">
    <source>
        <dbReference type="EMBL" id="MCQ8241515.1"/>
    </source>
</evidence>
<accession>A0ABT1W1N2</accession>
<dbReference type="Proteomes" id="UP001524547">
    <property type="component" value="Unassembled WGS sequence"/>
</dbReference>
<feature type="region of interest" description="Disordered" evidence="1">
    <location>
        <begin position="468"/>
        <end position="490"/>
    </location>
</feature>